<feature type="compositionally biased region" description="Gly residues" evidence="1">
    <location>
        <begin position="44"/>
        <end position="60"/>
    </location>
</feature>
<accession>A0A3L6NSQ5</accession>
<organism evidence="2 3">
    <name type="scientific">Fusarium oxysporum f. sp. cepae</name>
    <dbReference type="NCBI Taxonomy" id="396571"/>
    <lineage>
        <taxon>Eukaryota</taxon>
        <taxon>Fungi</taxon>
        <taxon>Dikarya</taxon>
        <taxon>Ascomycota</taxon>
        <taxon>Pezizomycotina</taxon>
        <taxon>Sordariomycetes</taxon>
        <taxon>Hypocreomycetidae</taxon>
        <taxon>Hypocreales</taxon>
        <taxon>Nectriaceae</taxon>
        <taxon>Fusarium</taxon>
        <taxon>Fusarium oxysporum species complex</taxon>
    </lineage>
</organism>
<dbReference type="Proteomes" id="UP000270866">
    <property type="component" value="Chromosome 5"/>
</dbReference>
<name>A0A3L6NSQ5_FUSOX</name>
<gene>
    <name evidence="2" type="ORF">BFJ65_g4770</name>
</gene>
<dbReference type="AlphaFoldDB" id="A0A3L6NSQ5"/>
<feature type="region of interest" description="Disordered" evidence="1">
    <location>
        <begin position="43"/>
        <end position="71"/>
    </location>
</feature>
<sequence length="71" mass="7015">MAQTSRGSQLDQAGLAGCLFPPPFELRLTVALRSGNRWARVVADGGGDLSAGGTGAGRGSTAGSTPLQAGD</sequence>
<evidence type="ECO:0000313" key="3">
    <source>
        <dbReference type="Proteomes" id="UP000270866"/>
    </source>
</evidence>
<comment type="caution">
    <text evidence="2">The sequence shown here is derived from an EMBL/GenBank/DDBJ whole genome shotgun (WGS) entry which is preliminary data.</text>
</comment>
<evidence type="ECO:0000313" key="2">
    <source>
        <dbReference type="EMBL" id="RKK22160.1"/>
    </source>
</evidence>
<reference evidence="2 3" key="1">
    <citation type="journal article" date="2018" name="Sci. Rep.">
        <title>Characterisation of pathogen-specific regions and novel effector candidates in Fusarium oxysporum f. sp. cepae.</title>
        <authorList>
            <person name="Armitage A.D."/>
            <person name="Taylor A."/>
            <person name="Sobczyk M.K."/>
            <person name="Baxter L."/>
            <person name="Greenfield B.P."/>
            <person name="Bates H.J."/>
            <person name="Wilson F."/>
            <person name="Jackson A.C."/>
            <person name="Ott S."/>
            <person name="Harrison R.J."/>
            <person name="Clarkson J.P."/>
        </authorList>
    </citation>
    <scope>NUCLEOTIDE SEQUENCE [LARGE SCALE GENOMIC DNA]</scope>
    <source>
        <strain evidence="2 3">FoC_Fus2</strain>
    </source>
</reference>
<evidence type="ECO:0000256" key="1">
    <source>
        <dbReference type="SAM" id="MobiDB-lite"/>
    </source>
</evidence>
<proteinExistence type="predicted"/>
<dbReference type="EMBL" id="MRCU01000003">
    <property type="protein sequence ID" value="RKK22160.1"/>
    <property type="molecule type" value="Genomic_DNA"/>
</dbReference>
<protein>
    <submittedName>
        <fullName evidence="2">Uncharacterized protein</fullName>
    </submittedName>
</protein>